<evidence type="ECO:0000256" key="12">
    <source>
        <dbReference type="ARBA" id="ARBA00023027"/>
    </source>
</evidence>
<keyword evidence="12 17" id="KW-0520">NAD</keyword>
<reference evidence="20" key="1">
    <citation type="journal article" date="2009" name="Genome">
        <title>Insect mitochondrial genomics 3: the complete mitochondrial genome sequences of representatives from two neuropteroid orders: a dobsonfly (order Megaloptera) and a giant lacewing and an owlfly (order Neuroptera).</title>
        <authorList>
            <person name="Beckenbach A.T."/>
            <person name="Stewart J.B."/>
        </authorList>
    </citation>
    <scope>NUCLEOTIDE SEQUENCE</scope>
</reference>
<keyword evidence="10 17" id="KW-0249">Electron transport</keyword>
<evidence type="ECO:0000256" key="9">
    <source>
        <dbReference type="ARBA" id="ARBA00022967"/>
    </source>
</evidence>
<dbReference type="InterPro" id="IPR000260">
    <property type="entry name" value="NADH4_N"/>
</dbReference>
<name>B5U4E4_ASCAP</name>
<organism evidence="20">
    <name type="scientific">Ascaloptynx appendiculata</name>
    <name type="common">Owlfly</name>
    <name type="synonym">Ascalaphus appendiculatus</name>
    <dbReference type="NCBI Taxonomy" id="2028591"/>
    <lineage>
        <taxon>Eukaryota</taxon>
        <taxon>Metazoa</taxon>
        <taxon>Ecdysozoa</taxon>
        <taxon>Arthropoda</taxon>
        <taxon>Hexapoda</taxon>
        <taxon>Insecta</taxon>
        <taxon>Pterygota</taxon>
        <taxon>Neoptera</taxon>
        <taxon>Endopterygota</taxon>
        <taxon>Neuroptera</taxon>
        <taxon>Myrmeleontiformia</taxon>
        <taxon>Myrmeleontidae</taxon>
        <taxon>Ascalaphinae</taxon>
        <taxon>Ascaloptynx</taxon>
    </lineage>
</organism>
<comment type="function">
    <text evidence="17">Core subunit of the mitochondrial membrane respiratory chain NADH dehydrogenase (Complex I) which catalyzes electron transfer from NADH through the respiratory chain, using ubiquinone as an electron acceptor. Essential for the catalytic activity and assembly of complex I.</text>
</comment>
<dbReference type="GO" id="GO:0042773">
    <property type="term" value="P:ATP synthesis coupled electron transport"/>
    <property type="evidence" value="ECO:0007669"/>
    <property type="project" value="InterPro"/>
</dbReference>
<evidence type="ECO:0000259" key="19">
    <source>
        <dbReference type="Pfam" id="PF01059"/>
    </source>
</evidence>
<evidence type="ECO:0000256" key="16">
    <source>
        <dbReference type="ARBA" id="ARBA00049551"/>
    </source>
</evidence>
<keyword evidence="11 17" id="KW-1133">Transmembrane helix</keyword>
<feature type="transmembrane region" description="Helical" evidence="17">
    <location>
        <begin position="143"/>
        <end position="162"/>
    </location>
</feature>
<feature type="domain" description="NADH:ubiquinone oxidoreductase chain 4 N-terminal" evidence="19">
    <location>
        <begin position="1"/>
        <end position="103"/>
    </location>
</feature>
<dbReference type="PRINTS" id="PR01437">
    <property type="entry name" value="NUOXDRDTASE4"/>
</dbReference>
<protein>
    <recommendedName>
        <fullName evidence="5 17">NADH-ubiquinone oxidoreductase chain 4</fullName>
        <ecNumber evidence="4 17">7.1.1.2</ecNumber>
    </recommendedName>
</protein>
<evidence type="ECO:0000256" key="10">
    <source>
        <dbReference type="ARBA" id="ARBA00022982"/>
    </source>
</evidence>
<dbReference type="GO" id="GO:0008137">
    <property type="term" value="F:NADH dehydrogenase (ubiquinone) activity"/>
    <property type="evidence" value="ECO:0007669"/>
    <property type="project" value="UniProtKB-UniRule"/>
</dbReference>
<dbReference type="GO" id="GO:0003954">
    <property type="term" value="F:NADH dehydrogenase activity"/>
    <property type="evidence" value="ECO:0007669"/>
    <property type="project" value="TreeGrafter"/>
</dbReference>
<feature type="transmembrane region" description="Helical" evidence="17">
    <location>
        <begin position="301"/>
        <end position="322"/>
    </location>
</feature>
<dbReference type="RefSeq" id="YP_002229147.1">
    <property type="nucleotide sequence ID" value="NC_011277.1"/>
</dbReference>
<evidence type="ECO:0000256" key="17">
    <source>
        <dbReference type="RuleBase" id="RU003297"/>
    </source>
</evidence>
<sequence length="446" mass="51593">MMSIVFFVSFSIPLVFLKKSYWLVQNYFLMLSFIYMFYLQPTSLFSYLSYFMGLDLISYGLIMLTLWICSLMIMASESIYRLNYSFNFFLLNILFLMLMLYLTFCSLNLFYFYLFFESSLIPTLFLIVGWGYQPERLQAGTYLLFYTLFASLPMLVGIFFLYDVNGSLMYFMFTENFMMNYLFYLVILFAFLVKMPMFLVHLWLPKAHVEAPISGSMILAGILLKLGGYGMIRVLKLVVSLGLSLNFIWIIISLVGGFLVSLICMRQVDLKSLIAYSSVSHMSLVIAGVMTLNYWGFNGSYTLMIGHGLCSSGLFCLANICYERTGSRSLLINKGMMNFMPSMCLWWFLLSSSNMAAPPSLNLLGEISLLNSVVGWSWITMFFISLLSFFGAAYSLYMYSYSQHGEMYSGLYGYHNGSIREFILLMMHWIPLNFLILKSEYCMLWI</sequence>
<gene>
    <name evidence="20" type="primary">ND4</name>
</gene>
<keyword evidence="8 17" id="KW-0812">Transmembrane</keyword>
<dbReference type="InterPro" id="IPR001750">
    <property type="entry name" value="ND/Mrp_TM"/>
</dbReference>
<comment type="catalytic activity">
    <reaction evidence="16 17">
        <text>a ubiquinone + NADH + 5 H(+)(in) = a ubiquinol + NAD(+) + 4 H(+)(out)</text>
        <dbReference type="Rhea" id="RHEA:29091"/>
        <dbReference type="Rhea" id="RHEA-COMP:9565"/>
        <dbReference type="Rhea" id="RHEA-COMP:9566"/>
        <dbReference type="ChEBI" id="CHEBI:15378"/>
        <dbReference type="ChEBI" id="CHEBI:16389"/>
        <dbReference type="ChEBI" id="CHEBI:17976"/>
        <dbReference type="ChEBI" id="CHEBI:57540"/>
        <dbReference type="ChEBI" id="CHEBI:57945"/>
        <dbReference type="EC" id="7.1.1.2"/>
    </reaction>
</comment>
<evidence type="ECO:0000256" key="6">
    <source>
        <dbReference type="ARBA" id="ARBA00022448"/>
    </source>
</evidence>
<evidence type="ECO:0000256" key="4">
    <source>
        <dbReference type="ARBA" id="ARBA00012944"/>
    </source>
</evidence>
<evidence type="ECO:0000256" key="2">
    <source>
        <dbReference type="ARBA" id="ARBA00004225"/>
    </source>
</evidence>
<feature type="transmembrane region" description="Helical" evidence="17">
    <location>
        <begin position="343"/>
        <end position="361"/>
    </location>
</feature>
<keyword evidence="6 17" id="KW-0813">Transport</keyword>
<geneLocation type="mitochondrion" evidence="20"/>
<keyword evidence="13 17" id="KW-0830">Ubiquinone</keyword>
<dbReference type="CTD" id="4538"/>
<comment type="similarity">
    <text evidence="3 17">Belongs to the complex I subunit 4 family.</text>
</comment>
<feature type="transmembrane region" description="Helical" evidence="17">
    <location>
        <begin position="273"/>
        <end position="295"/>
    </location>
</feature>
<feature type="transmembrane region" description="Helical" evidence="17">
    <location>
        <begin position="110"/>
        <end position="131"/>
    </location>
</feature>
<evidence type="ECO:0000256" key="7">
    <source>
        <dbReference type="ARBA" id="ARBA00022660"/>
    </source>
</evidence>
<feature type="transmembrane region" description="Helical" evidence="17">
    <location>
        <begin position="182"/>
        <end position="204"/>
    </location>
</feature>
<dbReference type="EMBL" id="FJ171324">
    <property type="protein sequence ID" value="ACH89996.1"/>
    <property type="molecule type" value="Genomic_DNA"/>
</dbReference>
<evidence type="ECO:0000313" key="20">
    <source>
        <dbReference type="EMBL" id="ACH89996.1"/>
    </source>
</evidence>
<keyword evidence="15 17" id="KW-0472">Membrane</keyword>
<accession>B5U4E4</accession>
<evidence type="ECO:0000256" key="1">
    <source>
        <dbReference type="ARBA" id="ARBA00003257"/>
    </source>
</evidence>
<dbReference type="GO" id="GO:0048039">
    <property type="term" value="F:ubiquinone binding"/>
    <property type="evidence" value="ECO:0007669"/>
    <property type="project" value="TreeGrafter"/>
</dbReference>
<evidence type="ECO:0000256" key="3">
    <source>
        <dbReference type="ARBA" id="ARBA00009025"/>
    </source>
</evidence>
<feature type="transmembrane region" description="Helical" evidence="17">
    <location>
        <begin position="373"/>
        <end position="397"/>
    </location>
</feature>
<feature type="domain" description="NADH:quinone oxidoreductase/Mrp antiporter transmembrane" evidence="18">
    <location>
        <begin position="106"/>
        <end position="390"/>
    </location>
</feature>
<evidence type="ECO:0000256" key="8">
    <source>
        <dbReference type="ARBA" id="ARBA00022692"/>
    </source>
</evidence>
<dbReference type="InterPro" id="IPR003918">
    <property type="entry name" value="NADH_UbQ_OxRdtase"/>
</dbReference>
<proteinExistence type="inferred from homology"/>
<dbReference type="GO" id="GO:0031966">
    <property type="term" value="C:mitochondrial membrane"/>
    <property type="evidence" value="ECO:0007669"/>
    <property type="project" value="UniProtKB-SubCell"/>
</dbReference>
<dbReference type="Pfam" id="PF01059">
    <property type="entry name" value="Oxidored_q5_N"/>
    <property type="match status" value="1"/>
</dbReference>
<dbReference type="GO" id="GO:0015990">
    <property type="term" value="P:electron transport coupled proton transport"/>
    <property type="evidence" value="ECO:0007669"/>
    <property type="project" value="TreeGrafter"/>
</dbReference>
<evidence type="ECO:0000259" key="18">
    <source>
        <dbReference type="Pfam" id="PF00361"/>
    </source>
</evidence>
<dbReference type="GeneID" id="6921945"/>
<comment type="subcellular location">
    <subcellularLocation>
        <location evidence="2 17">Mitochondrion membrane</location>
        <topology evidence="2 17">Multi-pass membrane protein</topology>
    </subcellularLocation>
</comment>
<feature type="transmembrane region" description="Helical" evidence="17">
    <location>
        <begin position="86"/>
        <end position="104"/>
    </location>
</feature>
<dbReference type="Pfam" id="PF00361">
    <property type="entry name" value="Proton_antipo_M"/>
    <property type="match status" value="1"/>
</dbReference>
<keyword evidence="7 17" id="KW-0679">Respiratory chain</keyword>
<dbReference type="AlphaFoldDB" id="B5U4E4"/>
<feature type="transmembrane region" description="Helical" evidence="17">
    <location>
        <begin position="247"/>
        <end position="266"/>
    </location>
</feature>
<feature type="transmembrane region" description="Helical" evidence="17">
    <location>
        <begin position="50"/>
        <end position="74"/>
    </location>
</feature>
<feature type="transmembrane region" description="Helical" evidence="17">
    <location>
        <begin position="216"/>
        <end position="235"/>
    </location>
</feature>
<evidence type="ECO:0000256" key="15">
    <source>
        <dbReference type="ARBA" id="ARBA00023136"/>
    </source>
</evidence>
<dbReference type="PANTHER" id="PTHR43507">
    <property type="entry name" value="NADH-UBIQUINONE OXIDOREDUCTASE CHAIN 4"/>
    <property type="match status" value="1"/>
</dbReference>
<evidence type="ECO:0000256" key="14">
    <source>
        <dbReference type="ARBA" id="ARBA00023128"/>
    </source>
</evidence>
<dbReference type="EC" id="7.1.1.2" evidence="4 17"/>
<keyword evidence="9" id="KW-1278">Translocase</keyword>
<comment type="function">
    <text evidence="1">Core subunit of the mitochondrial membrane respiratory chain NADH dehydrogenase (Complex I) that is believed to belong to the minimal assembly required for catalysis. Complex I functions in the transfer of electrons from NADH to the respiratory chain. The immediate electron acceptor for the enzyme is believed to be ubiquinone.</text>
</comment>
<keyword evidence="14 17" id="KW-0496">Mitochondrion</keyword>
<dbReference type="PANTHER" id="PTHR43507:SF20">
    <property type="entry name" value="NADH-UBIQUINONE OXIDOREDUCTASE CHAIN 4"/>
    <property type="match status" value="1"/>
</dbReference>
<evidence type="ECO:0000256" key="11">
    <source>
        <dbReference type="ARBA" id="ARBA00022989"/>
    </source>
</evidence>
<evidence type="ECO:0000256" key="5">
    <source>
        <dbReference type="ARBA" id="ARBA00021006"/>
    </source>
</evidence>
<feature type="transmembrane region" description="Helical" evidence="17">
    <location>
        <begin position="21"/>
        <end position="38"/>
    </location>
</feature>
<evidence type="ECO:0000256" key="13">
    <source>
        <dbReference type="ARBA" id="ARBA00023075"/>
    </source>
</evidence>